<dbReference type="PRINTS" id="PR00344">
    <property type="entry name" value="BCTRLSENSOR"/>
</dbReference>
<dbReference type="SMART" id="SM00388">
    <property type="entry name" value="HisKA"/>
    <property type="match status" value="1"/>
</dbReference>
<organism evidence="11 12">
    <name type="scientific">Bordetella ansorpii</name>
    <dbReference type="NCBI Taxonomy" id="288768"/>
    <lineage>
        <taxon>Bacteria</taxon>
        <taxon>Pseudomonadati</taxon>
        <taxon>Pseudomonadota</taxon>
        <taxon>Betaproteobacteria</taxon>
        <taxon>Burkholderiales</taxon>
        <taxon>Alcaligenaceae</taxon>
        <taxon>Bordetella</taxon>
    </lineage>
</organism>
<dbReference type="InterPro" id="IPR036890">
    <property type="entry name" value="HATPase_C_sf"/>
</dbReference>
<keyword evidence="9" id="KW-0472">Membrane</keyword>
<dbReference type="SMART" id="SM00387">
    <property type="entry name" value="HATPase_c"/>
    <property type="match status" value="1"/>
</dbReference>
<gene>
    <name evidence="11" type="primary">dctB_1</name>
    <name evidence="11" type="ORF">SAMEA3906486_02471</name>
</gene>
<dbReference type="InterPro" id="IPR003661">
    <property type="entry name" value="HisK_dim/P_dom"/>
</dbReference>
<evidence type="ECO:0000256" key="4">
    <source>
        <dbReference type="ARBA" id="ARBA00022475"/>
    </source>
</evidence>
<keyword evidence="11" id="KW-0808">Transferase</keyword>
<evidence type="ECO:0000313" key="12">
    <source>
        <dbReference type="Proteomes" id="UP000076848"/>
    </source>
</evidence>
<dbReference type="SUPFAM" id="SSF103190">
    <property type="entry name" value="Sensory domain-like"/>
    <property type="match status" value="2"/>
</dbReference>
<dbReference type="InterPro" id="IPR005467">
    <property type="entry name" value="His_kinase_dom"/>
</dbReference>
<dbReference type="CDD" id="cd00075">
    <property type="entry name" value="HATPase"/>
    <property type="match status" value="1"/>
</dbReference>
<dbReference type="AlphaFoldDB" id="A0A157SG74"/>
<dbReference type="GO" id="GO:0000155">
    <property type="term" value="F:phosphorelay sensor kinase activity"/>
    <property type="evidence" value="ECO:0007669"/>
    <property type="project" value="InterPro"/>
</dbReference>
<evidence type="ECO:0000313" key="11">
    <source>
        <dbReference type="EMBL" id="SAI69399.1"/>
    </source>
</evidence>
<dbReference type="Gene3D" id="3.30.565.10">
    <property type="entry name" value="Histidine kinase-like ATPase, C-terminal domain"/>
    <property type="match status" value="1"/>
</dbReference>
<keyword evidence="12" id="KW-1185">Reference proteome</keyword>
<dbReference type="InterPro" id="IPR048760">
    <property type="entry name" value="VP0354-like_sensor_dom"/>
</dbReference>
<accession>A0A157SG74</accession>
<evidence type="ECO:0000256" key="8">
    <source>
        <dbReference type="SAM" id="Coils"/>
    </source>
</evidence>
<feature type="coiled-coil region" evidence="8">
    <location>
        <begin position="358"/>
        <end position="395"/>
    </location>
</feature>
<dbReference type="InterPro" id="IPR036097">
    <property type="entry name" value="HisK_dim/P_sf"/>
</dbReference>
<evidence type="ECO:0000256" key="7">
    <source>
        <dbReference type="ARBA" id="ARBA00022989"/>
    </source>
</evidence>
<dbReference type="GO" id="GO:0005886">
    <property type="term" value="C:plasma membrane"/>
    <property type="evidence" value="ECO:0007669"/>
    <property type="project" value="UniProtKB-SubCell"/>
</dbReference>
<evidence type="ECO:0000259" key="10">
    <source>
        <dbReference type="PROSITE" id="PS50109"/>
    </source>
</evidence>
<name>A0A157SG74_9BORD</name>
<protein>
    <recommendedName>
        <fullName evidence="3">histidine kinase</fullName>
        <ecNumber evidence="3">2.7.13.3</ecNumber>
    </recommendedName>
</protein>
<dbReference type="Gene3D" id="3.30.450.20">
    <property type="entry name" value="PAS domain"/>
    <property type="match status" value="2"/>
</dbReference>
<keyword evidence="7 9" id="KW-1133">Transmembrane helix</keyword>
<keyword evidence="4" id="KW-1003">Cell membrane</keyword>
<evidence type="ECO:0000256" key="3">
    <source>
        <dbReference type="ARBA" id="ARBA00012438"/>
    </source>
</evidence>
<dbReference type="Pfam" id="PF02518">
    <property type="entry name" value="HATPase_c"/>
    <property type="match status" value="1"/>
</dbReference>
<evidence type="ECO:0000256" key="6">
    <source>
        <dbReference type="ARBA" id="ARBA00022692"/>
    </source>
</evidence>
<dbReference type="Pfam" id="PF21623">
    <property type="entry name" value="HK_sensor_dom_bact"/>
    <property type="match status" value="1"/>
</dbReference>
<keyword evidence="8" id="KW-0175">Coiled coil</keyword>
<reference evidence="11 12" key="1">
    <citation type="submission" date="2016-04" db="EMBL/GenBank/DDBJ databases">
        <authorList>
            <consortium name="Pathogen Informatics"/>
        </authorList>
    </citation>
    <scope>NUCLEOTIDE SEQUENCE [LARGE SCALE GENOMIC DNA]</scope>
    <source>
        <strain evidence="11 12">H050680373</strain>
    </source>
</reference>
<dbReference type="Gene3D" id="1.10.287.130">
    <property type="match status" value="1"/>
</dbReference>
<evidence type="ECO:0000256" key="9">
    <source>
        <dbReference type="SAM" id="Phobius"/>
    </source>
</evidence>
<dbReference type="PROSITE" id="PS50109">
    <property type="entry name" value="HIS_KIN"/>
    <property type="match status" value="1"/>
</dbReference>
<dbReference type="OrthoDB" id="9812260at2"/>
<feature type="transmembrane region" description="Helical" evidence="9">
    <location>
        <begin position="27"/>
        <end position="47"/>
    </location>
</feature>
<dbReference type="PANTHER" id="PTHR43065">
    <property type="entry name" value="SENSOR HISTIDINE KINASE"/>
    <property type="match status" value="1"/>
</dbReference>
<keyword evidence="5" id="KW-0597">Phosphoprotein</keyword>
<proteinExistence type="predicted"/>
<dbReference type="PANTHER" id="PTHR43065:SF47">
    <property type="match status" value="1"/>
</dbReference>
<comment type="subcellular location">
    <subcellularLocation>
        <location evidence="2">Cell membrane</location>
        <topology evidence="2">Multi-pass membrane protein</topology>
    </subcellularLocation>
</comment>
<dbReference type="EMBL" id="FKIF01000006">
    <property type="protein sequence ID" value="SAI69399.1"/>
    <property type="molecule type" value="Genomic_DNA"/>
</dbReference>
<evidence type="ECO:0000256" key="5">
    <source>
        <dbReference type="ARBA" id="ARBA00022553"/>
    </source>
</evidence>
<evidence type="ECO:0000256" key="2">
    <source>
        <dbReference type="ARBA" id="ARBA00004651"/>
    </source>
</evidence>
<evidence type="ECO:0000256" key="1">
    <source>
        <dbReference type="ARBA" id="ARBA00000085"/>
    </source>
</evidence>
<keyword evidence="11" id="KW-0418">Kinase</keyword>
<dbReference type="InterPro" id="IPR029151">
    <property type="entry name" value="Sensor-like_sf"/>
</dbReference>
<dbReference type="InterPro" id="IPR004358">
    <property type="entry name" value="Sig_transdc_His_kin-like_C"/>
</dbReference>
<dbReference type="CDD" id="cd00082">
    <property type="entry name" value="HisKA"/>
    <property type="match status" value="1"/>
</dbReference>
<comment type="catalytic activity">
    <reaction evidence="1">
        <text>ATP + protein L-histidine = ADP + protein N-phospho-L-histidine.</text>
        <dbReference type="EC" id="2.7.13.3"/>
    </reaction>
</comment>
<dbReference type="SUPFAM" id="SSF55874">
    <property type="entry name" value="ATPase domain of HSP90 chaperone/DNA topoisomerase II/histidine kinase"/>
    <property type="match status" value="1"/>
</dbReference>
<keyword evidence="6 9" id="KW-0812">Transmembrane</keyword>
<dbReference type="EC" id="2.7.13.3" evidence="3"/>
<feature type="domain" description="Histidine kinase" evidence="10">
    <location>
        <begin position="404"/>
        <end position="637"/>
    </location>
</feature>
<dbReference type="Proteomes" id="UP000076848">
    <property type="component" value="Unassembled WGS sequence"/>
</dbReference>
<sequence>MAALAPGMLRRQARRYAALPAAYRRRFAAMVLPWLLACLIGFPVLWIEVDRVAQAPQWRARESLKDEAAEIVRRTLDSLQRDVAFLGDQAAQAPHEDLSADSPFAKLFLSFAKSSGAFEQVRWLDASGRERLRISMRHGEPEVVPPINLQNHGDRPYFQDTMALPPGSVYVSQFELSTEYGYVERPLEPILNMATPLYEGGQPLGIVAINYRASRLLNRLSALGLRQGLDVYLVNDAGYWLEGPTPADSWAWQLRRPDRALSATLPKLWRALQQNTSGRHSDESGDWVFRRLQFDASTAIDQGRSIHLVSRAGLRVLVTSNAGQGELIHWRWQSTLAALMAVAVLLVARYAWQTLRNLAEEDRQSRELKAANRALIEANATLRNMRDELERAERLSSLGLMVAGVAHELNTPLGSATLSLSTLQQSLSTLQARLQTGLRRSDLDTFLRDARDAMDLAQTAVQRAAGLLRRFKQVAVDRTTMERRRFDLAEAVLDSHPDLRKWDASNGITLHLELAPDLSMDSYPGPLEQVVANLVNNALVHAFRGRESGAITIRTAPSGASHVVVHVADNGVGIDPRSLKRIFDPFYTTNRHAGGTGLGLHIASQLVTEVLGGTLRAQNLSATGSGMVFTLRLPRVADIGKQPGAAG</sequence>
<dbReference type="InterPro" id="IPR003594">
    <property type="entry name" value="HATPase_dom"/>
</dbReference>
<dbReference type="SUPFAM" id="SSF47384">
    <property type="entry name" value="Homodimeric domain of signal transducing histidine kinase"/>
    <property type="match status" value="1"/>
</dbReference>
<dbReference type="STRING" id="288768.SAMEA3906486_02471"/>